<proteinExistence type="inferred from homology"/>
<comment type="caution">
    <text evidence="6">The sequence shown here is derived from an EMBL/GenBank/DDBJ whole genome shotgun (WGS) entry which is preliminary data.</text>
</comment>
<dbReference type="FunFam" id="1.10.10.10:FF:000001">
    <property type="entry name" value="LysR family transcriptional regulator"/>
    <property type="match status" value="1"/>
</dbReference>
<dbReference type="SUPFAM" id="SSF46785">
    <property type="entry name" value="Winged helix' DNA-binding domain"/>
    <property type="match status" value="1"/>
</dbReference>
<dbReference type="SUPFAM" id="SSF53850">
    <property type="entry name" value="Periplasmic binding protein-like II"/>
    <property type="match status" value="1"/>
</dbReference>
<dbReference type="PANTHER" id="PTHR30126:SF91">
    <property type="entry name" value="LYSR FAMILY TRANSCRIPTIONAL REGULATOR"/>
    <property type="match status" value="1"/>
</dbReference>
<dbReference type="InterPro" id="IPR036388">
    <property type="entry name" value="WH-like_DNA-bd_sf"/>
</dbReference>
<dbReference type="Gene3D" id="3.40.190.290">
    <property type="match status" value="1"/>
</dbReference>
<organism evidence="6 7">
    <name type="scientific">Phyllobacterium myrsinacearum</name>
    <dbReference type="NCBI Taxonomy" id="28101"/>
    <lineage>
        <taxon>Bacteria</taxon>
        <taxon>Pseudomonadati</taxon>
        <taxon>Pseudomonadota</taxon>
        <taxon>Alphaproteobacteria</taxon>
        <taxon>Hyphomicrobiales</taxon>
        <taxon>Phyllobacteriaceae</taxon>
        <taxon>Phyllobacterium</taxon>
    </lineage>
</organism>
<evidence type="ECO:0000256" key="1">
    <source>
        <dbReference type="ARBA" id="ARBA00009437"/>
    </source>
</evidence>
<dbReference type="GO" id="GO:0000976">
    <property type="term" value="F:transcription cis-regulatory region binding"/>
    <property type="evidence" value="ECO:0007669"/>
    <property type="project" value="TreeGrafter"/>
</dbReference>
<dbReference type="EMBL" id="PVBT01000002">
    <property type="protein sequence ID" value="PRD55049.1"/>
    <property type="molecule type" value="Genomic_DNA"/>
</dbReference>
<dbReference type="Pfam" id="PF00126">
    <property type="entry name" value="HTH_1"/>
    <property type="match status" value="1"/>
</dbReference>
<keyword evidence="2" id="KW-0805">Transcription regulation</keyword>
<dbReference type="GO" id="GO:0003700">
    <property type="term" value="F:DNA-binding transcription factor activity"/>
    <property type="evidence" value="ECO:0007669"/>
    <property type="project" value="InterPro"/>
</dbReference>
<keyword evidence="4" id="KW-0804">Transcription</keyword>
<evidence type="ECO:0000256" key="4">
    <source>
        <dbReference type="ARBA" id="ARBA00023163"/>
    </source>
</evidence>
<dbReference type="PRINTS" id="PR00039">
    <property type="entry name" value="HTHLYSR"/>
</dbReference>
<feature type="domain" description="HTH lysR-type" evidence="5">
    <location>
        <begin position="5"/>
        <end position="62"/>
    </location>
</feature>
<dbReference type="InterPro" id="IPR036390">
    <property type="entry name" value="WH_DNA-bd_sf"/>
</dbReference>
<keyword evidence="7" id="KW-1185">Reference proteome</keyword>
<dbReference type="Pfam" id="PF03466">
    <property type="entry name" value="LysR_substrate"/>
    <property type="match status" value="1"/>
</dbReference>
<gene>
    <name evidence="6" type="ORF">C5750_07595</name>
</gene>
<dbReference type="OrthoDB" id="196624at2"/>
<evidence type="ECO:0000259" key="5">
    <source>
        <dbReference type="PROSITE" id="PS50931"/>
    </source>
</evidence>
<dbReference type="Gene3D" id="1.10.10.10">
    <property type="entry name" value="Winged helix-like DNA-binding domain superfamily/Winged helix DNA-binding domain"/>
    <property type="match status" value="1"/>
</dbReference>
<evidence type="ECO:0000256" key="3">
    <source>
        <dbReference type="ARBA" id="ARBA00023125"/>
    </source>
</evidence>
<name>A0A2S9JPG2_9HYPH</name>
<dbReference type="InterPro" id="IPR000847">
    <property type="entry name" value="LysR_HTH_N"/>
</dbReference>
<keyword evidence="3" id="KW-0238">DNA-binding</keyword>
<dbReference type="RefSeq" id="WP_105733279.1">
    <property type="nucleotide sequence ID" value="NZ_PVBT01000002.1"/>
</dbReference>
<evidence type="ECO:0000256" key="2">
    <source>
        <dbReference type="ARBA" id="ARBA00023015"/>
    </source>
</evidence>
<dbReference type="InterPro" id="IPR005119">
    <property type="entry name" value="LysR_subst-bd"/>
</dbReference>
<reference evidence="6 7" key="1">
    <citation type="submission" date="2018-02" db="EMBL/GenBank/DDBJ databases">
        <title>The draft genome of Phyllobacterium myrsinacearum DSM5892.</title>
        <authorList>
            <person name="Li L."/>
            <person name="Liu L."/>
            <person name="Zhang X."/>
            <person name="Wang T."/>
        </authorList>
    </citation>
    <scope>NUCLEOTIDE SEQUENCE [LARGE SCALE GENOMIC DNA]</scope>
    <source>
        <strain evidence="6 7">DSM 5892</strain>
    </source>
</reference>
<comment type="similarity">
    <text evidence="1">Belongs to the LysR transcriptional regulatory family.</text>
</comment>
<dbReference type="PROSITE" id="PS50931">
    <property type="entry name" value="HTH_LYSR"/>
    <property type="match status" value="1"/>
</dbReference>
<dbReference type="AlphaFoldDB" id="A0A2S9JPG2"/>
<accession>A0A2S9JPG2</accession>
<dbReference type="PANTHER" id="PTHR30126">
    <property type="entry name" value="HTH-TYPE TRANSCRIPTIONAL REGULATOR"/>
    <property type="match status" value="1"/>
</dbReference>
<evidence type="ECO:0000313" key="7">
    <source>
        <dbReference type="Proteomes" id="UP000238563"/>
    </source>
</evidence>
<protein>
    <submittedName>
        <fullName evidence="6">LysR family transcriptional regulator</fullName>
    </submittedName>
</protein>
<dbReference type="Proteomes" id="UP000238563">
    <property type="component" value="Unassembled WGS sequence"/>
</dbReference>
<evidence type="ECO:0000313" key="6">
    <source>
        <dbReference type="EMBL" id="PRD55049.1"/>
    </source>
</evidence>
<sequence length="316" mass="34200">MLGSLTLDQLRVLVAITETGSFSAAGRKLHRAQSAISQAVATLEDVQGVILFDRSSYRPHLTDAGRALVAQARVVLSGTARFEAMAAATRNGLEPELAVAIDPLVPTASFIDSLHALRDTFPYLPVSFSTEGLGGAERRLRRGDAALAFCVLLPDVPEDVVALPLLGVRLLPVVSPAHPLARLGRPVTHADLDEHVQLVLSDPSTPDSPGYGILGTKVWRFIDLGRRLDFLLAGLGWCRMPEHLVKPLLAEERLVPLQIEDDPASAHSPLTIYAAHMRDRFPGRAGAWLLDNLQTRFISVSAHPRSQADIAVSTHR</sequence>